<dbReference type="InterPro" id="IPR018047">
    <property type="entry name" value="Ammonium_transpt_CS"/>
</dbReference>
<dbReference type="EMBL" id="HG793129">
    <property type="protein sequence ID" value="CDK28050.1"/>
    <property type="molecule type" value="Genomic_DNA"/>
</dbReference>
<evidence type="ECO:0000256" key="6">
    <source>
        <dbReference type="ARBA" id="ARBA00023136"/>
    </source>
</evidence>
<reference evidence="11" key="2">
    <citation type="submission" date="2014-02" db="EMBL/GenBank/DDBJ databases">
        <title>Complete DNA sequence of /Kuraishia capsulata/ illustrates novel genomic features among budding yeasts (/Saccharomycotina/).</title>
        <authorList>
            <person name="Morales L."/>
            <person name="Noel B."/>
            <person name="Porcel B."/>
            <person name="Marcet-Houben M."/>
            <person name="Hullo M-F."/>
            <person name="Sacerdot C."/>
            <person name="Tekaia F."/>
            <person name="Leh-Louis V."/>
            <person name="Despons L."/>
            <person name="Khanna V."/>
            <person name="Aury J-M."/>
            <person name="Barbe V."/>
            <person name="Couloux A."/>
            <person name="Labadie K."/>
            <person name="Pelletier E."/>
            <person name="Souciet J-L."/>
            <person name="Boekhout T."/>
            <person name="Gabaldon T."/>
            <person name="Wincker P."/>
            <person name="Dujon B."/>
        </authorList>
    </citation>
    <scope>NUCLEOTIDE SEQUENCE</scope>
    <source>
        <strain evidence="11">CBS 1993</strain>
    </source>
</reference>
<dbReference type="GO" id="GO:0019740">
    <property type="term" value="P:nitrogen utilization"/>
    <property type="evidence" value="ECO:0007669"/>
    <property type="project" value="UniProtKB-ARBA"/>
</dbReference>
<feature type="domain" description="Ammonium transporter AmtB-like" evidence="10">
    <location>
        <begin position="23"/>
        <end position="422"/>
    </location>
</feature>
<dbReference type="GeneID" id="34521430"/>
<evidence type="ECO:0000256" key="7">
    <source>
        <dbReference type="ARBA" id="ARBA00023177"/>
    </source>
</evidence>
<keyword evidence="6 8" id="KW-0472">Membrane</keyword>
<dbReference type="FunFam" id="1.10.3430.10:FF:000003">
    <property type="entry name" value="Ammonium transporter"/>
    <property type="match status" value="1"/>
</dbReference>
<accession>W6MX03</accession>
<feature type="transmembrane region" description="Helical" evidence="8">
    <location>
        <begin position="109"/>
        <end position="129"/>
    </location>
</feature>
<gene>
    <name evidence="11" type="ORF">KUCA_T00004031001</name>
</gene>
<dbReference type="InterPro" id="IPR024041">
    <property type="entry name" value="NH4_transpt_AmtB-like_dom"/>
</dbReference>
<dbReference type="InterPro" id="IPR001905">
    <property type="entry name" value="Ammonium_transpt"/>
</dbReference>
<evidence type="ECO:0000256" key="1">
    <source>
        <dbReference type="ARBA" id="ARBA00004141"/>
    </source>
</evidence>
<sequence length="484" mass="53269">MLNLTKRAAWAEQAGYDEAQIAMLAVGSAMVLFMCPGLAYLYSGLARRKSALHMVWIVMAACLVAIFQWYFWGYSLAFSGTATNKFIGNLHNFGYQNLERDAGGYPEMLFANFQGMFLCVTVCIVVGCIAERGRVFPCLVFCFMWATLVYCPVACWVWNTNGWAYKWGVLDYAGGGPVEILSGFSAFVYSAVLGRRNETMMVNFRPHNVSMVTIGTSFLWFGWLGFNGFSCLTPSLKVPYSIMNSNLCAAFGGLTWCILDWRIERKWSTVGLCSGIICGLVAATPTSGIIPLWASVILGVFTSIVCNFSTKIKFWLRVDDSMDVMAEHGMAGVIGLLFNGIFGSSAVIGYDGVTEHGGGWIDHNWKQLYIQVAYIAACVGYSCVVTAIICLVLNRIPGCNLRAPSDGEERGMDEDQIGEFAYDYVEVRRDFLSWGETKNALSVNGEEPEPLLGAGYHESALAGEQTHETDKTRGGSDHEKDGEQ</sequence>
<dbReference type="PANTHER" id="PTHR43029:SF4">
    <property type="entry name" value="AMMONIUM TRANSPORTER MEP1-RELATED"/>
    <property type="match status" value="1"/>
</dbReference>
<dbReference type="Pfam" id="PF00909">
    <property type="entry name" value="Ammonium_transp"/>
    <property type="match status" value="1"/>
</dbReference>
<keyword evidence="7 8" id="KW-0924">Ammonia transport</keyword>
<dbReference type="STRING" id="1382522.W6MX03"/>
<feature type="compositionally biased region" description="Basic and acidic residues" evidence="9">
    <location>
        <begin position="465"/>
        <end position="484"/>
    </location>
</feature>
<keyword evidence="4 8" id="KW-0812">Transmembrane</keyword>
<feature type="transmembrane region" description="Helical" evidence="8">
    <location>
        <begin position="172"/>
        <end position="194"/>
    </location>
</feature>
<organism evidence="11 12">
    <name type="scientific">Kuraishia capsulata CBS 1993</name>
    <dbReference type="NCBI Taxonomy" id="1382522"/>
    <lineage>
        <taxon>Eukaryota</taxon>
        <taxon>Fungi</taxon>
        <taxon>Dikarya</taxon>
        <taxon>Ascomycota</taxon>
        <taxon>Saccharomycotina</taxon>
        <taxon>Pichiomycetes</taxon>
        <taxon>Pichiales</taxon>
        <taxon>Pichiaceae</taxon>
        <taxon>Kuraishia</taxon>
    </lineage>
</organism>
<evidence type="ECO:0000256" key="5">
    <source>
        <dbReference type="ARBA" id="ARBA00022989"/>
    </source>
</evidence>
<dbReference type="RefSeq" id="XP_022460042.1">
    <property type="nucleotide sequence ID" value="XM_022600725.1"/>
</dbReference>
<feature type="transmembrane region" description="Helical" evidence="8">
    <location>
        <begin position="266"/>
        <end position="283"/>
    </location>
</feature>
<feature type="transmembrane region" description="Helical" evidence="8">
    <location>
        <begin position="54"/>
        <end position="72"/>
    </location>
</feature>
<dbReference type="SUPFAM" id="SSF111352">
    <property type="entry name" value="Ammonium transporter"/>
    <property type="match status" value="1"/>
</dbReference>
<dbReference type="Gene3D" id="1.10.3430.10">
    <property type="entry name" value="Ammonium transporter AmtB like domains"/>
    <property type="match status" value="1"/>
</dbReference>
<name>W6MX03_9ASCO</name>
<dbReference type="GO" id="GO:0008519">
    <property type="term" value="F:ammonium channel activity"/>
    <property type="evidence" value="ECO:0007669"/>
    <property type="project" value="InterPro"/>
</dbReference>
<evidence type="ECO:0000256" key="2">
    <source>
        <dbReference type="ARBA" id="ARBA00005887"/>
    </source>
</evidence>
<keyword evidence="5 8" id="KW-1133">Transmembrane helix</keyword>
<dbReference type="HOGENOM" id="CLU_000445_33_0_1"/>
<comment type="subcellular location">
    <subcellularLocation>
        <location evidence="8">Cell membrane</location>
        <topology evidence="8">Multi-pass membrane protein</topology>
    </subcellularLocation>
    <subcellularLocation>
        <location evidence="1">Membrane</location>
        <topology evidence="1">Multi-pass membrane protein</topology>
    </subcellularLocation>
</comment>
<keyword evidence="12" id="KW-1185">Reference proteome</keyword>
<feature type="transmembrane region" description="Helical" evidence="8">
    <location>
        <begin position="206"/>
        <end position="226"/>
    </location>
</feature>
<dbReference type="PANTHER" id="PTHR43029">
    <property type="entry name" value="AMMONIUM TRANSPORTER MEP2"/>
    <property type="match status" value="1"/>
</dbReference>
<evidence type="ECO:0000256" key="3">
    <source>
        <dbReference type="ARBA" id="ARBA00022448"/>
    </source>
</evidence>
<dbReference type="OrthoDB" id="534912at2759"/>
<dbReference type="Proteomes" id="UP000019384">
    <property type="component" value="Unassembled WGS sequence"/>
</dbReference>
<evidence type="ECO:0000256" key="8">
    <source>
        <dbReference type="RuleBase" id="RU362002"/>
    </source>
</evidence>
<evidence type="ECO:0000313" key="12">
    <source>
        <dbReference type="Proteomes" id="UP000019384"/>
    </source>
</evidence>
<dbReference type="GO" id="GO:0005886">
    <property type="term" value="C:plasma membrane"/>
    <property type="evidence" value="ECO:0007669"/>
    <property type="project" value="UniProtKB-SubCell"/>
</dbReference>
<feature type="transmembrane region" description="Helical" evidence="8">
    <location>
        <begin position="20"/>
        <end position="42"/>
    </location>
</feature>
<dbReference type="InterPro" id="IPR029020">
    <property type="entry name" value="Ammonium/urea_transptr"/>
</dbReference>
<feature type="transmembrane region" description="Helical" evidence="8">
    <location>
        <begin position="136"/>
        <end position="160"/>
    </location>
</feature>
<proteinExistence type="inferred from homology"/>
<dbReference type="NCBIfam" id="TIGR00836">
    <property type="entry name" value="amt"/>
    <property type="match status" value="1"/>
</dbReference>
<dbReference type="AlphaFoldDB" id="W6MX03"/>
<evidence type="ECO:0000313" key="11">
    <source>
        <dbReference type="EMBL" id="CDK28050.1"/>
    </source>
</evidence>
<reference evidence="11" key="1">
    <citation type="submission" date="2013-12" db="EMBL/GenBank/DDBJ databases">
        <authorList>
            <person name="Genoscope - CEA"/>
        </authorList>
    </citation>
    <scope>NUCLEOTIDE SEQUENCE</scope>
    <source>
        <strain evidence="11">CBS 1993</strain>
    </source>
</reference>
<dbReference type="PROSITE" id="PS01219">
    <property type="entry name" value="AMMONIUM_TRANSP"/>
    <property type="match status" value="1"/>
</dbReference>
<evidence type="ECO:0000259" key="10">
    <source>
        <dbReference type="Pfam" id="PF00909"/>
    </source>
</evidence>
<feature type="transmembrane region" description="Helical" evidence="8">
    <location>
        <begin position="289"/>
        <end position="308"/>
    </location>
</feature>
<feature type="region of interest" description="Disordered" evidence="9">
    <location>
        <begin position="443"/>
        <end position="484"/>
    </location>
</feature>
<comment type="similarity">
    <text evidence="2 8">Belongs to the ammonia transporter channel (TC 1.A.11.2) family.</text>
</comment>
<feature type="transmembrane region" description="Helical" evidence="8">
    <location>
        <begin position="329"/>
        <end position="348"/>
    </location>
</feature>
<feature type="transmembrane region" description="Helical" evidence="8">
    <location>
        <begin position="368"/>
        <end position="393"/>
    </location>
</feature>
<keyword evidence="3 8" id="KW-0813">Transport</keyword>
<evidence type="ECO:0000256" key="4">
    <source>
        <dbReference type="ARBA" id="ARBA00022692"/>
    </source>
</evidence>
<evidence type="ECO:0000256" key="9">
    <source>
        <dbReference type="SAM" id="MobiDB-lite"/>
    </source>
</evidence>
<protein>
    <recommendedName>
        <fullName evidence="8">Ammonium transporter</fullName>
    </recommendedName>
</protein>
<feature type="transmembrane region" description="Helical" evidence="8">
    <location>
        <begin position="238"/>
        <end position="259"/>
    </location>
</feature>